<keyword evidence="3" id="KW-1185">Reference proteome</keyword>
<comment type="caution">
    <text evidence="2">The sequence shown here is derived from an EMBL/GenBank/DDBJ whole genome shotgun (WGS) entry which is preliminary data.</text>
</comment>
<organism evidence="2 3">
    <name type="scientific">Erysiphe pulchra</name>
    <dbReference type="NCBI Taxonomy" id="225359"/>
    <lineage>
        <taxon>Eukaryota</taxon>
        <taxon>Fungi</taxon>
        <taxon>Dikarya</taxon>
        <taxon>Ascomycota</taxon>
        <taxon>Pezizomycotina</taxon>
        <taxon>Leotiomycetes</taxon>
        <taxon>Erysiphales</taxon>
        <taxon>Erysiphaceae</taxon>
        <taxon>Erysiphe</taxon>
    </lineage>
</organism>
<dbReference type="OrthoDB" id="3591031at2759"/>
<feature type="compositionally biased region" description="Polar residues" evidence="1">
    <location>
        <begin position="9"/>
        <end position="26"/>
    </location>
</feature>
<name>A0A2S4PIT6_9PEZI</name>
<evidence type="ECO:0000256" key="1">
    <source>
        <dbReference type="SAM" id="MobiDB-lite"/>
    </source>
</evidence>
<gene>
    <name evidence="2" type="ORF">EPUL_006474</name>
</gene>
<dbReference type="AlphaFoldDB" id="A0A2S4PIT6"/>
<protein>
    <submittedName>
        <fullName evidence="2">Uncharacterized protein</fullName>
    </submittedName>
</protein>
<reference evidence="2 3" key="1">
    <citation type="submission" date="2017-10" db="EMBL/GenBank/DDBJ databases">
        <title>Development of genomic resources for the powdery mildew, Erysiphe pulchra.</title>
        <authorList>
            <person name="Wadl P.A."/>
            <person name="Mack B.M."/>
            <person name="Moore G."/>
            <person name="Beltz S.B."/>
        </authorList>
    </citation>
    <scope>NUCLEOTIDE SEQUENCE [LARGE SCALE GENOMIC DNA]</scope>
    <source>
        <strain evidence="2">Cflorida</strain>
    </source>
</reference>
<accession>A0A2S4PIT6</accession>
<proteinExistence type="predicted"/>
<evidence type="ECO:0000313" key="3">
    <source>
        <dbReference type="Proteomes" id="UP000237438"/>
    </source>
</evidence>
<sequence length="101" mass="11280">MVDHDMQDPDSNAYDQTHSASTATNDTAPSWVAGIITLLIQFLRTLQAERQNKVAIEARPSHSQPHPEKFSGNDVSEYPQFRSLLESKLQIDARAIGSEEE</sequence>
<feature type="region of interest" description="Disordered" evidence="1">
    <location>
        <begin position="56"/>
        <end position="75"/>
    </location>
</feature>
<dbReference type="Proteomes" id="UP000237438">
    <property type="component" value="Unassembled WGS sequence"/>
</dbReference>
<feature type="non-terminal residue" evidence="2">
    <location>
        <position position="101"/>
    </location>
</feature>
<feature type="region of interest" description="Disordered" evidence="1">
    <location>
        <begin position="1"/>
        <end position="26"/>
    </location>
</feature>
<evidence type="ECO:0000313" key="2">
    <source>
        <dbReference type="EMBL" id="POS81956.1"/>
    </source>
</evidence>
<dbReference type="EMBL" id="PEDP01005622">
    <property type="protein sequence ID" value="POS81956.1"/>
    <property type="molecule type" value="Genomic_DNA"/>
</dbReference>